<protein>
    <submittedName>
        <fullName evidence="2">Phytol kinase</fullName>
    </submittedName>
</protein>
<accession>A0A0E3L8W2</accession>
<dbReference type="AlphaFoldDB" id="A0A0E3L8W2"/>
<reference evidence="2 3" key="1">
    <citation type="submission" date="2014-07" db="EMBL/GenBank/DDBJ databases">
        <title>Methanogenic archaea and the global carbon cycle.</title>
        <authorList>
            <person name="Henriksen J.R."/>
            <person name="Luke J."/>
            <person name="Reinhart S."/>
            <person name="Benedict M.N."/>
            <person name="Youngblut N.D."/>
            <person name="Metcalf M.E."/>
            <person name="Whitaker R.J."/>
            <person name="Metcalf W.W."/>
        </authorList>
    </citation>
    <scope>NUCLEOTIDE SEQUENCE [LARGE SCALE GENOMIC DNA]</scope>
    <source>
        <strain evidence="2 3">T4/M</strain>
    </source>
</reference>
<feature type="transmembrane region" description="Helical" evidence="1">
    <location>
        <begin position="148"/>
        <end position="173"/>
    </location>
</feature>
<feature type="transmembrane region" description="Helical" evidence="1">
    <location>
        <begin position="207"/>
        <end position="223"/>
    </location>
</feature>
<keyword evidence="1" id="KW-0812">Transmembrane</keyword>
<evidence type="ECO:0000256" key="1">
    <source>
        <dbReference type="SAM" id="Phobius"/>
    </source>
</evidence>
<dbReference type="EMBL" id="CP009506">
    <property type="protein sequence ID" value="AKB29216.1"/>
    <property type="molecule type" value="Genomic_DNA"/>
</dbReference>
<dbReference type="KEGG" id="msw:MSSIT_2497"/>
<keyword evidence="2" id="KW-0808">Transferase</keyword>
<feature type="transmembrane region" description="Helical" evidence="1">
    <location>
        <begin position="50"/>
        <end position="71"/>
    </location>
</feature>
<dbReference type="RefSeq" id="WP_048172949.1">
    <property type="nucleotide sequence ID" value="NZ_CP009506.1"/>
</dbReference>
<dbReference type="Proteomes" id="UP000033111">
    <property type="component" value="Chromosome"/>
</dbReference>
<feature type="transmembrane region" description="Helical" evidence="1">
    <location>
        <begin position="115"/>
        <end position="136"/>
    </location>
</feature>
<feature type="transmembrane region" description="Helical" evidence="1">
    <location>
        <begin position="28"/>
        <end position="44"/>
    </location>
</feature>
<dbReference type="PANTHER" id="PTHR31303">
    <property type="entry name" value="CTP-DEPENDENT DIACYLGLYCEROL KINASE 1"/>
    <property type="match status" value="1"/>
</dbReference>
<gene>
    <name evidence="2" type="ORF">MSSIT_2497</name>
</gene>
<dbReference type="PANTHER" id="PTHR31303:SF1">
    <property type="entry name" value="CTP-DEPENDENT DIACYLGLYCEROL KINASE 1"/>
    <property type="match status" value="1"/>
</dbReference>
<dbReference type="PATRIC" id="fig|1434120.4.peg.3275"/>
<dbReference type="GeneID" id="24861382"/>
<dbReference type="InterPro" id="IPR037997">
    <property type="entry name" value="Dgk1-like"/>
</dbReference>
<evidence type="ECO:0000313" key="2">
    <source>
        <dbReference type="EMBL" id="AKB29216.1"/>
    </source>
</evidence>
<name>A0A0E3L8W2_9EURY</name>
<dbReference type="OrthoDB" id="107330at2157"/>
<evidence type="ECO:0000313" key="3">
    <source>
        <dbReference type="Proteomes" id="UP000033111"/>
    </source>
</evidence>
<keyword evidence="1" id="KW-1133">Transmembrane helix</keyword>
<keyword evidence="1" id="KW-0472">Membrane</keyword>
<feature type="transmembrane region" description="Helical" evidence="1">
    <location>
        <begin position="92"/>
        <end position="109"/>
    </location>
</feature>
<dbReference type="GO" id="GO:0004143">
    <property type="term" value="F:ATP-dependent diacylglycerol kinase activity"/>
    <property type="evidence" value="ECO:0007669"/>
    <property type="project" value="InterPro"/>
</dbReference>
<organism evidence="2 3">
    <name type="scientific">Methanosarcina siciliae T4/M</name>
    <dbReference type="NCBI Taxonomy" id="1434120"/>
    <lineage>
        <taxon>Archaea</taxon>
        <taxon>Methanobacteriati</taxon>
        <taxon>Methanobacteriota</taxon>
        <taxon>Stenosarchaea group</taxon>
        <taxon>Methanomicrobia</taxon>
        <taxon>Methanosarcinales</taxon>
        <taxon>Methanosarcinaceae</taxon>
        <taxon>Methanosarcina</taxon>
    </lineage>
</organism>
<sequence>MVAGNTEGDRCEYQDENSSLKGEIGRQLIHLLTGVFFILLIYATGEKALWILLLLFAFYLATSFVILKNILPPSLSPFLCRWGRPEKQNIPLKGNILLLCGIIPSLVLFPEEIVYASIAIVGFGDSVSTVTGVTVGRHKLPYSEEKTVEGTLAGIIAAFLASLFFVTPAQAFVGSTGGMLLESIVDLQTVKELNSQAAFRFFLNDNFLIPIFSGLLMFITCLFQN</sequence>
<keyword evidence="3" id="KW-1185">Reference proteome</keyword>
<dbReference type="HOGENOM" id="CLU_1307841_0_0_2"/>
<keyword evidence="2" id="KW-0418">Kinase</keyword>
<proteinExistence type="predicted"/>